<evidence type="ECO:0000256" key="7">
    <source>
        <dbReference type="ARBA" id="ARBA00022840"/>
    </source>
</evidence>
<dbReference type="InterPro" id="IPR036043">
    <property type="entry name" value="Phosphoglycerate_kinase_sf"/>
</dbReference>
<organism evidence="9">
    <name type="scientific">Salvia splendens</name>
    <name type="common">Scarlet sage</name>
    <dbReference type="NCBI Taxonomy" id="180675"/>
    <lineage>
        <taxon>Eukaryota</taxon>
        <taxon>Viridiplantae</taxon>
        <taxon>Streptophyta</taxon>
        <taxon>Embryophyta</taxon>
        <taxon>Tracheophyta</taxon>
        <taxon>Spermatophyta</taxon>
        <taxon>Magnoliopsida</taxon>
        <taxon>eudicotyledons</taxon>
        <taxon>Gunneridae</taxon>
        <taxon>Pentapetalae</taxon>
        <taxon>asterids</taxon>
        <taxon>lamiids</taxon>
        <taxon>Lamiales</taxon>
        <taxon>Lamiaceae</taxon>
        <taxon>Nepetoideae</taxon>
        <taxon>Mentheae</taxon>
        <taxon>Salviinae</taxon>
        <taxon>Salvia</taxon>
        <taxon>Salvia subgen. Calosphace</taxon>
        <taxon>core Calosphace</taxon>
    </lineage>
</organism>
<sequence length="77" mass="8500">MTALAKKLRSWWLNCQMVVFFSWRIAHASTEGVTKYLKPSVAGFLMQKVDVLILGGGMIFTFYKAQGLAVGSSLVEA</sequence>
<dbReference type="GO" id="GO:0005829">
    <property type="term" value="C:cytosol"/>
    <property type="evidence" value="ECO:0007669"/>
    <property type="project" value="TreeGrafter"/>
</dbReference>
<comment type="similarity">
    <text evidence="2">Belongs to the phosphoglycerate kinase family.</text>
</comment>
<accession>A0A8X8ZSD1</accession>
<keyword evidence="10" id="KW-1185">Reference proteome</keyword>
<dbReference type="GO" id="GO:0006096">
    <property type="term" value="P:glycolytic process"/>
    <property type="evidence" value="ECO:0007669"/>
    <property type="project" value="InterPro"/>
</dbReference>
<evidence type="ECO:0000256" key="4">
    <source>
        <dbReference type="ARBA" id="ARBA00022679"/>
    </source>
</evidence>
<dbReference type="Proteomes" id="UP000298416">
    <property type="component" value="Unassembled WGS sequence"/>
</dbReference>
<evidence type="ECO:0000313" key="9">
    <source>
        <dbReference type="EMBL" id="KAG6416372.1"/>
    </source>
</evidence>
<gene>
    <name evidence="9" type="ORF">SASPL_123801</name>
</gene>
<dbReference type="AlphaFoldDB" id="A0A8X8ZSD1"/>
<proteinExistence type="inferred from homology"/>
<keyword evidence="4" id="KW-0808">Transferase</keyword>
<keyword evidence="7" id="KW-0067">ATP-binding</keyword>
<dbReference type="PANTHER" id="PTHR11406:SF27">
    <property type="entry name" value="PHOSPHOGLYCERATE KINASE 3, CYTOSOLIC"/>
    <property type="match status" value="1"/>
</dbReference>
<evidence type="ECO:0000256" key="5">
    <source>
        <dbReference type="ARBA" id="ARBA00022741"/>
    </source>
</evidence>
<dbReference type="SUPFAM" id="SSF53748">
    <property type="entry name" value="Phosphoglycerate kinase"/>
    <property type="match status" value="1"/>
</dbReference>
<evidence type="ECO:0000256" key="2">
    <source>
        <dbReference type="ARBA" id="ARBA00008982"/>
    </source>
</evidence>
<dbReference type="GO" id="GO:0006094">
    <property type="term" value="P:gluconeogenesis"/>
    <property type="evidence" value="ECO:0007669"/>
    <property type="project" value="TreeGrafter"/>
</dbReference>
<evidence type="ECO:0000256" key="3">
    <source>
        <dbReference type="ARBA" id="ARBA00013061"/>
    </source>
</evidence>
<name>A0A8X8ZSD1_SALSN</name>
<dbReference type="EC" id="2.7.2.3" evidence="3"/>
<dbReference type="GO" id="GO:0043531">
    <property type="term" value="F:ADP binding"/>
    <property type="evidence" value="ECO:0007669"/>
    <property type="project" value="TreeGrafter"/>
</dbReference>
<evidence type="ECO:0000313" key="10">
    <source>
        <dbReference type="Proteomes" id="UP000298416"/>
    </source>
</evidence>
<reference evidence="9" key="2">
    <citation type="submission" date="2020-08" db="EMBL/GenBank/DDBJ databases">
        <title>Plant Genome Project.</title>
        <authorList>
            <person name="Zhang R.-G."/>
        </authorList>
    </citation>
    <scope>NUCLEOTIDE SEQUENCE</scope>
    <source>
        <strain evidence="9">Huo1</strain>
        <tissue evidence="9">Leaf</tissue>
    </source>
</reference>
<dbReference type="Gene3D" id="3.40.50.1260">
    <property type="entry name" value="Phosphoglycerate kinase, N-terminal domain"/>
    <property type="match status" value="1"/>
</dbReference>
<evidence type="ECO:0000256" key="8">
    <source>
        <dbReference type="ARBA" id="ARBA00022842"/>
    </source>
</evidence>
<dbReference type="GO" id="GO:0005524">
    <property type="term" value="F:ATP binding"/>
    <property type="evidence" value="ECO:0007669"/>
    <property type="project" value="UniProtKB-KW"/>
</dbReference>
<evidence type="ECO:0000256" key="6">
    <source>
        <dbReference type="ARBA" id="ARBA00022777"/>
    </source>
</evidence>
<dbReference type="EMBL" id="PNBA02000008">
    <property type="protein sequence ID" value="KAG6416372.1"/>
    <property type="molecule type" value="Genomic_DNA"/>
</dbReference>
<dbReference type="InterPro" id="IPR001576">
    <property type="entry name" value="Phosphoglycerate_kinase"/>
</dbReference>
<comment type="caution">
    <text evidence="9">The sequence shown here is derived from an EMBL/GenBank/DDBJ whole genome shotgun (WGS) entry which is preliminary data.</text>
</comment>
<keyword evidence="5" id="KW-0547">Nucleotide-binding</keyword>
<keyword evidence="8" id="KW-0460">Magnesium</keyword>
<dbReference type="Pfam" id="PF00162">
    <property type="entry name" value="PGK"/>
    <property type="match status" value="1"/>
</dbReference>
<comment type="cofactor">
    <cofactor evidence="1">
        <name>Mg(2+)</name>
        <dbReference type="ChEBI" id="CHEBI:18420"/>
    </cofactor>
</comment>
<keyword evidence="6" id="KW-0418">Kinase</keyword>
<protein>
    <recommendedName>
        <fullName evidence="3">phosphoglycerate kinase</fullName>
        <ecNumber evidence="3">2.7.2.3</ecNumber>
    </recommendedName>
</protein>
<evidence type="ECO:0000256" key="1">
    <source>
        <dbReference type="ARBA" id="ARBA00001946"/>
    </source>
</evidence>
<reference evidence="9" key="1">
    <citation type="submission" date="2018-01" db="EMBL/GenBank/DDBJ databases">
        <authorList>
            <person name="Mao J.F."/>
        </authorList>
    </citation>
    <scope>NUCLEOTIDE SEQUENCE</scope>
    <source>
        <strain evidence="9">Huo1</strain>
        <tissue evidence="9">Leaf</tissue>
    </source>
</reference>
<dbReference type="GO" id="GO:0004618">
    <property type="term" value="F:phosphoglycerate kinase activity"/>
    <property type="evidence" value="ECO:0007669"/>
    <property type="project" value="UniProtKB-EC"/>
</dbReference>
<dbReference type="PANTHER" id="PTHR11406">
    <property type="entry name" value="PHOSPHOGLYCERATE KINASE"/>
    <property type="match status" value="1"/>
</dbReference>
<dbReference type="InterPro" id="IPR015824">
    <property type="entry name" value="Phosphoglycerate_kinase_N"/>
</dbReference>